<dbReference type="KEGG" id="tcd:AAIA72_09600"/>
<gene>
    <name evidence="1" type="ORF">AAIA72_09600</name>
</gene>
<evidence type="ECO:0000313" key="1">
    <source>
        <dbReference type="EMBL" id="XDT71064.1"/>
    </source>
</evidence>
<sequence>MSGLILPVAGGAGEPCLVGAWRAVSETARLPEMPSRTHLEIPGVVGMDSWRNMGEQTVDAPHRAEFKYICRGDELALKKEGASYSLGYGYVGHYRRR</sequence>
<dbReference type="RefSeq" id="WP_369600103.1">
    <property type="nucleotide sequence ID" value="NZ_CP154858.1"/>
</dbReference>
<dbReference type="EMBL" id="CP154858">
    <property type="protein sequence ID" value="XDT71064.1"/>
    <property type="molecule type" value="Genomic_DNA"/>
</dbReference>
<reference evidence="1" key="1">
    <citation type="submission" date="2024-05" db="EMBL/GenBank/DDBJ databases">
        <title>Genome sequencing of novel strain.</title>
        <authorList>
            <person name="Ganbat D."/>
            <person name="Ganbat S."/>
            <person name="Lee S.-J."/>
        </authorList>
    </citation>
    <scope>NUCLEOTIDE SEQUENCE</scope>
    <source>
        <strain evidence="1">SMD15-11</strain>
    </source>
</reference>
<organism evidence="1">
    <name type="scientific">Thermohahella caldifontis</name>
    <dbReference type="NCBI Taxonomy" id="3142973"/>
    <lineage>
        <taxon>Bacteria</taxon>
        <taxon>Pseudomonadati</taxon>
        <taxon>Pseudomonadota</taxon>
        <taxon>Gammaproteobacteria</taxon>
        <taxon>Oceanospirillales</taxon>
        <taxon>Hahellaceae</taxon>
        <taxon>Thermohahella</taxon>
    </lineage>
</organism>
<evidence type="ECO:0008006" key="2">
    <source>
        <dbReference type="Google" id="ProtNLM"/>
    </source>
</evidence>
<accession>A0AB39URY7</accession>
<name>A0AB39URY7_9GAMM</name>
<protein>
    <recommendedName>
        <fullName evidence="2">Lipocalin-like domain-containing protein</fullName>
    </recommendedName>
</protein>
<proteinExistence type="predicted"/>
<dbReference type="AlphaFoldDB" id="A0AB39URY7"/>